<feature type="domain" description="DUF4130" evidence="1">
    <location>
        <begin position="84"/>
        <end position="251"/>
    </location>
</feature>
<organism evidence="2 3">
    <name type="scientific">Paludibacter jiangxiensis</name>
    <dbReference type="NCBI Taxonomy" id="681398"/>
    <lineage>
        <taxon>Bacteria</taxon>
        <taxon>Pseudomonadati</taxon>
        <taxon>Bacteroidota</taxon>
        <taxon>Bacteroidia</taxon>
        <taxon>Bacteroidales</taxon>
        <taxon>Paludibacteraceae</taxon>
        <taxon>Paludibacter</taxon>
    </lineage>
</organism>
<dbReference type="AlphaFoldDB" id="A0A170Z9Z8"/>
<gene>
    <name evidence="2" type="ORF">PJIAN_213</name>
</gene>
<comment type="caution">
    <text evidence="2">The sequence shown here is derived from an EMBL/GenBank/DDBJ whole genome shotgun (WGS) entry which is preliminary data.</text>
</comment>
<dbReference type="InterPro" id="IPR025404">
    <property type="entry name" value="DUF4130"/>
</dbReference>
<evidence type="ECO:0000313" key="3">
    <source>
        <dbReference type="Proteomes" id="UP000076586"/>
    </source>
</evidence>
<proteinExistence type="predicted"/>
<dbReference type="NCBIfam" id="TIGR03915">
    <property type="entry name" value="SAM_7_link_chp"/>
    <property type="match status" value="1"/>
</dbReference>
<dbReference type="EMBL" id="BDCR01000002">
    <property type="protein sequence ID" value="GAT62454.1"/>
    <property type="molecule type" value="Genomic_DNA"/>
</dbReference>
<dbReference type="RefSeq" id="WP_068702790.1">
    <property type="nucleotide sequence ID" value="NZ_BDCR01000002.1"/>
</dbReference>
<dbReference type="InterPro" id="IPR023875">
    <property type="entry name" value="DNA_repair_put"/>
</dbReference>
<evidence type="ECO:0000259" key="1">
    <source>
        <dbReference type="Pfam" id="PF13566"/>
    </source>
</evidence>
<accession>A0A170Z9Z8</accession>
<protein>
    <submittedName>
        <fullName evidence="2">Probable DNA metabolism protein</fullName>
    </submittedName>
</protein>
<dbReference type="Proteomes" id="UP000076586">
    <property type="component" value="Unassembled WGS sequence"/>
</dbReference>
<reference evidence="3" key="2">
    <citation type="journal article" date="2017" name="Genome Announc.">
        <title>Draft genome sequence of Paludibacter jiangxiensis NM7(T), a propionate-producing fermentative bacterium.</title>
        <authorList>
            <person name="Qiu Y.-L."/>
            <person name="Tourlousse D.M."/>
            <person name="Matsuura N."/>
            <person name="Ohashi A."/>
            <person name="Sekiguchi Y."/>
        </authorList>
    </citation>
    <scope>NUCLEOTIDE SEQUENCE [LARGE SCALE GENOMIC DNA]</scope>
    <source>
        <strain evidence="3">NM7</strain>
    </source>
</reference>
<name>A0A170Z9Z8_9BACT</name>
<reference evidence="3" key="1">
    <citation type="submission" date="2016-04" db="EMBL/GenBank/DDBJ databases">
        <title>Draft genome sequence of Paludibacter jiangxiensis strain NM7.</title>
        <authorList>
            <person name="Qiu Y."/>
            <person name="Matsuura N."/>
            <person name="Ohashi A."/>
            <person name="Tourlousse M.D."/>
            <person name="Sekiguchi Y."/>
        </authorList>
    </citation>
    <scope>NUCLEOTIDE SEQUENCE [LARGE SCALE GENOMIC DNA]</scope>
    <source>
        <strain evidence="3">NM7</strain>
    </source>
</reference>
<dbReference type="OrthoDB" id="5290748at2"/>
<keyword evidence="3" id="KW-1185">Reference proteome</keyword>
<evidence type="ECO:0000313" key="2">
    <source>
        <dbReference type="EMBL" id="GAT62454.1"/>
    </source>
</evidence>
<dbReference type="STRING" id="681398.PJIAN_213"/>
<dbReference type="Pfam" id="PF13566">
    <property type="entry name" value="DUF4130"/>
    <property type="match status" value="1"/>
</dbReference>
<sequence length="253" mass="30150">MIVFRYDKTYEGLLTAIFDAYFRKTFPDKLLGTDDIEPMFAEESFTVITQSDKAARVWKSLEKKLSANACNMLTYVWLSEEDGSDELLFQYIRKTVDSKRTIETNFADEVVLKVHKLAMKVSKERLRMIQFVRFQKAADDVFFAPVSPDHNCLPLVIDHFKDRFADQKWILYDTKRDYGFYYDLKTVTEMTLETSARFSEGKLDEALMAEDEKLFQQLWKTYFKSMAIKERINPKLHRQLMPKRYWKYMTEKQ</sequence>